<dbReference type="SUPFAM" id="SSF54665">
    <property type="entry name" value="CO dehydrogenase molybdoprotein N-domain-like"/>
    <property type="match status" value="1"/>
</dbReference>
<dbReference type="SUPFAM" id="SSF56003">
    <property type="entry name" value="Molybdenum cofactor-binding domain"/>
    <property type="match status" value="1"/>
</dbReference>
<keyword evidence="5" id="KW-1185">Reference proteome</keyword>
<keyword evidence="1" id="KW-0500">Molybdenum</keyword>
<evidence type="ECO:0000313" key="5">
    <source>
        <dbReference type="Proteomes" id="UP000639859"/>
    </source>
</evidence>
<feature type="domain" description="Aldehyde oxidase/xanthine dehydrogenase a/b hammerhead" evidence="3">
    <location>
        <begin position="30"/>
        <end position="137"/>
    </location>
</feature>
<dbReference type="Pfam" id="PF02738">
    <property type="entry name" value="MoCoBD_1"/>
    <property type="match status" value="1"/>
</dbReference>
<dbReference type="Gene3D" id="3.90.1170.50">
    <property type="entry name" value="Aldehyde oxidase/xanthine dehydrogenase, a/b hammerhead"/>
    <property type="match status" value="1"/>
</dbReference>
<dbReference type="Pfam" id="PF20256">
    <property type="entry name" value="MoCoBD_2"/>
    <property type="match status" value="1"/>
</dbReference>
<dbReference type="InterPro" id="IPR008274">
    <property type="entry name" value="AldOxase/xan_DH_MoCoBD1"/>
</dbReference>
<dbReference type="EC" id="1.17.1.4" evidence="4"/>
<reference evidence="4 5" key="1">
    <citation type="submission" date="2020-11" db="EMBL/GenBank/DDBJ databases">
        <title>genome sequence of strain KACC 18849.</title>
        <authorList>
            <person name="Gao J."/>
            <person name="Zhang X."/>
        </authorList>
    </citation>
    <scope>NUCLEOTIDE SEQUENCE [LARGE SCALE GENOMIC DNA]</scope>
    <source>
        <strain evidence="4 5">KACC 18849</strain>
    </source>
</reference>
<dbReference type="Gene3D" id="3.30.365.10">
    <property type="entry name" value="Aldehyde oxidase/xanthine dehydrogenase, molybdopterin binding domain"/>
    <property type="match status" value="4"/>
</dbReference>
<gene>
    <name evidence="4" type="primary">xdhB</name>
    <name evidence="4" type="ORF">I4Q42_24865</name>
</gene>
<comment type="caution">
    <text evidence="4">The sequence shown here is derived from an EMBL/GenBank/DDBJ whole genome shotgun (WGS) entry which is preliminary data.</text>
</comment>
<dbReference type="GO" id="GO:0004854">
    <property type="term" value="F:xanthine dehydrogenase activity"/>
    <property type="evidence" value="ECO:0007669"/>
    <property type="project" value="UniProtKB-EC"/>
</dbReference>
<dbReference type="InterPro" id="IPR036856">
    <property type="entry name" value="Ald_Oxase/Xan_DH_a/b_sf"/>
</dbReference>
<dbReference type="NCBIfam" id="TIGR02965">
    <property type="entry name" value="xanthine_xdhB"/>
    <property type="match status" value="1"/>
</dbReference>
<dbReference type="EMBL" id="JADWOX010000031">
    <property type="protein sequence ID" value="MBI1686914.1"/>
    <property type="molecule type" value="Genomic_DNA"/>
</dbReference>
<evidence type="ECO:0000256" key="1">
    <source>
        <dbReference type="ARBA" id="ARBA00022505"/>
    </source>
</evidence>
<dbReference type="PANTHER" id="PTHR11908:SF132">
    <property type="entry name" value="ALDEHYDE OXIDASE 1-RELATED"/>
    <property type="match status" value="1"/>
</dbReference>
<accession>A0ABS0T4V6</accession>
<dbReference type="SMART" id="SM01008">
    <property type="entry name" value="Ald_Xan_dh_C"/>
    <property type="match status" value="1"/>
</dbReference>
<dbReference type="Proteomes" id="UP000639859">
    <property type="component" value="Unassembled WGS sequence"/>
</dbReference>
<proteinExistence type="predicted"/>
<protein>
    <submittedName>
        <fullName evidence="4">Xanthine dehydrogenase molybdopterin binding subunit</fullName>
        <ecNumber evidence="4">1.17.1.4</ecNumber>
    </submittedName>
</protein>
<dbReference type="InterPro" id="IPR014309">
    <property type="entry name" value="Xanthine_DH_Mopterin-bd_su"/>
</dbReference>
<keyword evidence="2 4" id="KW-0560">Oxidoreductase</keyword>
<dbReference type="InterPro" id="IPR046867">
    <property type="entry name" value="AldOxase/xan_DH_MoCoBD2"/>
</dbReference>
<dbReference type="PANTHER" id="PTHR11908">
    <property type="entry name" value="XANTHINE DEHYDROGENASE"/>
    <property type="match status" value="1"/>
</dbReference>
<dbReference type="InterPro" id="IPR016208">
    <property type="entry name" value="Ald_Oxase/xanthine_DH-like"/>
</dbReference>
<dbReference type="InterPro" id="IPR037165">
    <property type="entry name" value="AldOxase/xan_DH_Mopterin-bd_sf"/>
</dbReference>
<evidence type="ECO:0000259" key="3">
    <source>
        <dbReference type="SMART" id="SM01008"/>
    </source>
</evidence>
<name>A0ABS0T4V6_9CAUL</name>
<evidence type="ECO:0000256" key="2">
    <source>
        <dbReference type="ARBA" id="ARBA00023002"/>
    </source>
</evidence>
<sequence length="777" mass="82500">MADSGASLNVTPFQGVHASVPHDSALRHVTGTAIYVDDLPEPPGTLHVHLGMSTKAHARIVSMNLDAVRAAPGVVCVLTAADIPGENDVSPVIHDDKLFADGEVYCVGQSLFAVAATSIAAARAAAAKAVVDYEDLPAAITIADAAAADLKIEASQRMARGDAQAALAAAPNRIQGRHAIGGQDHFYLEGQASLATPREEGDVHVWCSTQHPSEVQHLVANVLGRPSHAVIVEVRRMGGGFGGKETQASLFAAAAALVAVKTGRPAKCRPDRDEDMVMTGKRHDFEVGYDVGFDDEGRLLGIKLELASRCGATTDLSPAINDRAMFHVDNTYYLPAVEIVSHRYRTHTVSNTAFRGFGGPQGMAAIERVMDAVAQATGLDPLEVRRRNLYGDGGRNLTPYYQVVEDNVAPQLIEDLARSCDYDARQRAVDAFNAANPILKKGLALTPVKFGISFTTTHLNQAGALVHLYADGSIMLNHGGTEMGQGLYIKVAQVAAEAFQVPLDRVKITATTTDKVPNTSATAASSGADLNGMAVLDAANTLKARLVEFAAGKWGVPAEEVAFTPEGVRIGAELVGFGQLCRAAHIGRISLSATGFYATPKITYDRKTHRGRPFYYFAYGAACSEVVIDTLTGETKVLRADILHDVGRSLNPAIDLGQVEGGFIQGMGWLTTEELVYDAKGVLKTHAPSTYKIPTAGDRPRVLNVALWEPGRNAEPTIHRSKAVGEPPLMLGISVFSAITRAVAAAGEHRVMPNLDAPATPEAVLMAVEDVRRRADG</sequence>
<dbReference type="InterPro" id="IPR000674">
    <property type="entry name" value="Ald_Oxase/Xan_DH_a/b"/>
</dbReference>
<evidence type="ECO:0000313" key="4">
    <source>
        <dbReference type="EMBL" id="MBI1686914.1"/>
    </source>
</evidence>
<dbReference type="Pfam" id="PF01315">
    <property type="entry name" value="Ald_Xan_dh_C"/>
    <property type="match status" value="1"/>
</dbReference>
<dbReference type="RefSeq" id="WP_198578798.1">
    <property type="nucleotide sequence ID" value="NZ_JADWOX010000031.1"/>
</dbReference>
<organism evidence="4 5">
    <name type="scientific">Caulobacter hibisci</name>
    <dbReference type="NCBI Taxonomy" id="2035993"/>
    <lineage>
        <taxon>Bacteria</taxon>
        <taxon>Pseudomonadati</taxon>
        <taxon>Pseudomonadota</taxon>
        <taxon>Alphaproteobacteria</taxon>
        <taxon>Caulobacterales</taxon>
        <taxon>Caulobacteraceae</taxon>
        <taxon>Caulobacter</taxon>
    </lineage>
</organism>